<dbReference type="InterPro" id="IPR041336">
    <property type="entry name" value="DNApol_Exo"/>
</dbReference>
<evidence type="ECO:0000313" key="5">
    <source>
        <dbReference type="Proteomes" id="UP001217754"/>
    </source>
</evidence>
<dbReference type="PRINTS" id="PR00867">
    <property type="entry name" value="DNAPOLG"/>
</dbReference>
<name>A0AAF0F5Q8_9BASI</name>
<feature type="domain" description="DNA-directed DNA polymerase family A palm" evidence="3">
    <location>
        <begin position="848"/>
        <end position="1083"/>
    </location>
</feature>
<dbReference type="GO" id="GO:0003887">
    <property type="term" value="F:DNA-directed DNA polymerase activity"/>
    <property type="evidence" value="ECO:0007669"/>
    <property type="project" value="UniProtKB-KW"/>
</dbReference>
<keyword evidence="4" id="KW-0548">Nucleotidyltransferase</keyword>
<keyword evidence="4" id="KW-0239">DNA-directed DNA polymerase</keyword>
<gene>
    <name evidence="4" type="primary">MIP1</name>
    <name evidence="4" type="ORF">MJAP1_001913</name>
</gene>
<evidence type="ECO:0000256" key="2">
    <source>
        <dbReference type="SAM" id="MobiDB-lite"/>
    </source>
</evidence>
<accession>A0AAF0F5Q8</accession>
<dbReference type="GO" id="GO:0005760">
    <property type="term" value="C:gamma DNA polymerase complex"/>
    <property type="evidence" value="ECO:0007669"/>
    <property type="project" value="InterPro"/>
</dbReference>
<dbReference type="GeneID" id="85225562"/>
<keyword evidence="5" id="KW-1185">Reference proteome</keyword>
<organism evidence="4 5">
    <name type="scientific">Malassezia japonica</name>
    <dbReference type="NCBI Taxonomy" id="223818"/>
    <lineage>
        <taxon>Eukaryota</taxon>
        <taxon>Fungi</taxon>
        <taxon>Dikarya</taxon>
        <taxon>Basidiomycota</taxon>
        <taxon>Ustilaginomycotina</taxon>
        <taxon>Malasseziomycetes</taxon>
        <taxon>Malasseziales</taxon>
        <taxon>Malasseziaceae</taxon>
        <taxon>Malassezia</taxon>
    </lineage>
</organism>
<dbReference type="SUPFAM" id="SSF53098">
    <property type="entry name" value="Ribonuclease H-like"/>
    <property type="match status" value="1"/>
</dbReference>
<dbReference type="Gene3D" id="3.30.420.390">
    <property type="match status" value="2"/>
</dbReference>
<dbReference type="InterPro" id="IPR012337">
    <property type="entry name" value="RNaseH-like_sf"/>
</dbReference>
<dbReference type="InterPro" id="IPR043502">
    <property type="entry name" value="DNA/RNA_pol_sf"/>
</dbReference>
<dbReference type="PANTHER" id="PTHR10267">
    <property type="entry name" value="DNA POLYMERASE SUBUNIT GAMMA-1"/>
    <property type="match status" value="1"/>
</dbReference>
<protein>
    <recommendedName>
        <fullName evidence="1">Mitochondrial DNA polymerase catalytic subunit</fullName>
    </recommendedName>
</protein>
<evidence type="ECO:0000259" key="3">
    <source>
        <dbReference type="SMART" id="SM00482"/>
    </source>
</evidence>
<feature type="region of interest" description="Disordered" evidence="2">
    <location>
        <begin position="189"/>
        <end position="235"/>
    </location>
</feature>
<dbReference type="PANTHER" id="PTHR10267:SF0">
    <property type="entry name" value="DNA POLYMERASE SUBUNIT GAMMA-1"/>
    <property type="match status" value="1"/>
</dbReference>
<proteinExistence type="predicted"/>
<dbReference type="GO" id="GO:0008408">
    <property type="term" value="F:3'-5' exonuclease activity"/>
    <property type="evidence" value="ECO:0007669"/>
    <property type="project" value="TreeGrafter"/>
</dbReference>
<dbReference type="Gene3D" id="3.30.70.370">
    <property type="match status" value="1"/>
</dbReference>
<dbReference type="GO" id="GO:0006264">
    <property type="term" value="P:mitochondrial DNA replication"/>
    <property type="evidence" value="ECO:0007669"/>
    <property type="project" value="TreeGrafter"/>
</dbReference>
<sequence>MGRMGLRTQAQSYRVFVLNVQRYTVVSLPEEAMIRQMLQATVSQMHLAPCADRVNGWAVFDVLPDLGIGFFLVKTTEWPTLLRPEHTPSYSATLGGWVSIQSEPRKWTKKWLELREHALFTASSESPYGFALRRQGTSLDTDRTVAYVTQPDAAAHRDWVKAIVGAHTYILRQESPDLFVGIRAIPPVSFHPPRDPSPPARRHTPNEPPPQPRRVRSNRHLQHAQTSNAPVGAPLIPSDSLSVRFQKGSLLAARERTRGHIKATFQLPPLQGKDLGEHFWTIGRRAAQPWLGYAETFATKRLPSPPVPRVEDLGDDSVWWSAKNWLDLDPSLRLGDPESVPYPDVKESALVFDVEVLMTESQFPVMATARSETAEHLIPMGPRNGSAPPRLIISHNAGFDRAAVLDEYTLHSSSIRWLDTMSLHVATSGISSPQRAEWVMHSRKRAERKLKKLLAAEMVEDDAKELIRALLNDGELDADALARLDVHKLDGWADEVKSSMEDHLALMEASLDVHDESSLASDSVEEKSSVLWQDVTSRNSLAEVAALHCNIEMDKEARNKFIDGTPREQIREECAALLAYCANDVATTHSVFCKVWPAFVERCPHPATIAGVLALGSTFLPVDEAWLDYQAKANAKFDEMNVAVVAALKNLTYVLKDSGVCDIDAYNGNPERVQPWWKTDPWYAQLDWTPKRPKKGALPVDQLVPKWTRGKYEDPKTKLNSRIAMVIPLLRLRVDGDIVLRDDRRWVSFLPYFESNRLKSLHPNESGEQAAKGAVEMNAMCSYWISVRDRVEKQMVVWDGKAKTSMGFDSDTQRGLILPHVISMGTVTRRAIEKTWLTASNAKPNRIGSELKAMVRAPPGWCIVGADVDSEELWICSVMGDAQFGVHGATAIGWMTLEGSKSQGTDLHSKTASILGTSRNQAKVFNYSRIYGAGIKHATQLLLKANPSMPLAEATHRAKQLYAATKGNTVRSTNLFGRRFWYGGTESFVFNKLEEIATSDTPRTPALDCGITAALSKKHLPDAAGGNQDYMPSRINWVVQSSGVDYLHMLVAAMDHLCTTYQISARFMLSVHDEVRYLAKEEDKHRTALALQIANLWTRAMFAYKLNMSDLPETCAWFAEVDIDHVLRKEAASDINEVRALARRTSPNASKLSGSLAEAFHAHQANRPTRKGRRSMHTSAKPCSRFSDYYAMLPPRPVRIRQPMYKHPEYRAYVLHLYRKLLRAVYRLQPAVRESLFPLLRTQMRHNKRITSRAQIWHWCASGKMLLEHLQTCADPASQRAIEASMEKMQALADRLASRRPPAPAPKQYHLTGALLPPTLFNPPMLRYKPDQPESMTMMIRDRRRRRERRMQQWSNVQEMAQLAKDECASLGGHEPVGNAGEWTAPLVDAERDMQAQFQREYARARMVFDRETLRRAKAAKHAKRVQNSARTRQPVPDK</sequence>
<reference evidence="4" key="1">
    <citation type="submission" date="2023-03" db="EMBL/GenBank/DDBJ databases">
        <title>Mating type loci evolution in Malassezia.</title>
        <authorList>
            <person name="Coelho M.A."/>
        </authorList>
    </citation>
    <scope>NUCLEOTIDE SEQUENCE</scope>
    <source>
        <strain evidence="4">CBS 9431</strain>
    </source>
</reference>
<dbReference type="EMBL" id="CP119960">
    <property type="protein sequence ID" value="WFD38947.1"/>
    <property type="molecule type" value="Genomic_DNA"/>
</dbReference>
<dbReference type="Pfam" id="PF00476">
    <property type="entry name" value="DNA_pol_A"/>
    <property type="match status" value="1"/>
</dbReference>
<dbReference type="Gene3D" id="1.10.150.20">
    <property type="entry name" value="5' to 3' exonuclease, C-terminal subdomain"/>
    <property type="match status" value="1"/>
</dbReference>
<keyword evidence="4" id="KW-0808">Transferase</keyword>
<dbReference type="InterPro" id="IPR001098">
    <property type="entry name" value="DNA-dir_DNA_pol_A_palm_dom"/>
</dbReference>
<dbReference type="SMART" id="SM00482">
    <property type="entry name" value="POLAc"/>
    <property type="match status" value="1"/>
</dbReference>
<dbReference type="RefSeq" id="XP_060121844.1">
    <property type="nucleotide sequence ID" value="XM_060265861.1"/>
</dbReference>
<evidence type="ECO:0000313" key="4">
    <source>
        <dbReference type="EMBL" id="WFD38947.1"/>
    </source>
</evidence>
<feature type="region of interest" description="Disordered" evidence="2">
    <location>
        <begin position="1419"/>
        <end position="1439"/>
    </location>
</feature>
<dbReference type="Pfam" id="PF18136">
    <property type="entry name" value="DNApol_Exo"/>
    <property type="match status" value="1"/>
</dbReference>
<feature type="compositionally biased region" description="Basic residues" evidence="2">
    <location>
        <begin position="213"/>
        <end position="222"/>
    </location>
</feature>
<evidence type="ECO:0000256" key="1">
    <source>
        <dbReference type="ARBA" id="ARBA00031966"/>
    </source>
</evidence>
<dbReference type="SUPFAM" id="SSF56672">
    <property type="entry name" value="DNA/RNA polymerases"/>
    <property type="match status" value="1"/>
</dbReference>
<dbReference type="Proteomes" id="UP001217754">
    <property type="component" value="Chromosome 3"/>
</dbReference>
<dbReference type="GO" id="GO:0003677">
    <property type="term" value="F:DNA binding"/>
    <property type="evidence" value="ECO:0007669"/>
    <property type="project" value="InterPro"/>
</dbReference>
<dbReference type="InterPro" id="IPR002297">
    <property type="entry name" value="DNA-dir_DNA_pol_A_mt"/>
</dbReference>